<keyword evidence="8" id="KW-0677">Repeat</keyword>
<dbReference type="InterPro" id="IPR019734">
    <property type="entry name" value="TPR_rpt"/>
</dbReference>
<comment type="pathway">
    <text evidence="3">Protein modification; protein glycosylation.</text>
</comment>
<accession>A0ABN6N112</accession>
<keyword evidence="12 15" id="KW-0472">Membrane</keyword>
<sequence>MPLAPRSPARRWALAALLAGALTYAPTLRHGFAFDDGIVIVKNRLIRTLEALPSLVSSTEWAGGGLLVRAWRPLTDATYALNHAASGLAPWSYHLANALLHGLVAALVVLVAVRLGVGAHAAGIAGLLFAVHPIHVEAVANVVGRKDLLATAFLLAMVLAHRWGARRGGTALALAPLAYAAAMLSKEVGAVGIALVGLLDLLIPEPAGGGEGGDDPGGVRELPPHPGPLPRGGRGDGFTKRRGVVLYACHAVVLGIYLLLYRAVTAGAHDPIPFEDNPAASAPGAVRLLTAVAVVGKGLLLQLLPVRLSPDYSFDAIPVVATPLDPRFLAAAALLAGWAAAGAWAWRRRGAPLGLAALAWYLVALLPASNLLFPIGTIFGERLLYLPSVATAVLAGVAVAAASASGRPERGAARTRGPESGGPPWWPRAALAGVALLAGALTVATVRYAAAWESDRTLFEHAARVVPRSSKVQHKLAVVRLEAGDPEGALAAIERALALRPGTAALEIVHAEILRALHRPDDEAAALERALAAAPSDPDALYALGRRARDEGRLDEAERYWRRALAERREHASALADLSTLALVRGDADAALPLALRAVDADERQASAWYNLGLMYRARGDATRARDAFARFVASAGPEYAAEAGAVREMLARGEPR</sequence>
<evidence type="ECO:0000256" key="12">
    <source>
        <dbReference type="ARBA" id="ARBA00023136"/>
    </source>
</evidence>
<evidence type="ECO:0000256" key="13">
    <source>
        <dbReference type="PROSITE-ProRule" id="PRU00339"/>
    </source>
</evidence>
<evidence type="ECO:0000256" key="5">
    <source>
        <dbReference type="ARBA" id="ARBA00012839"/>
    </source>
</evidence>
<dbReference type="PANTHER" id="PTHR44227:SF3">
    <property type="entry name" value="PROTEIN O-MANNOSYL-TRANSFERASE TMTC4"/>
    <property type="match status" value="1"/>
</dbReference>
<gene>
    <name evidence="17" type="ORF">AMOR_58440</name>
</gene>
<evidence type="ECO:0000256" key="3">
    <source>
        <dbReference type="ARBA" id="ARBA00004922"/>
    </source>
</evidence>
<name>A0ABN6N112_9BACT</name>
<feature type="transmembrane region" description="Helical" evidence="15">
    <location>
        <begin position="148"/>
        <end position="165"/>
    </location>
</feature>
<dbReference type="SUPFAM" id="SSF48452">
    <property type="entry name" value="TPR-like"/>
    <property type="match status" value="1"/>
</dbReference>
<keyword evidence="9 13" id="KW-0802">TPR repeat</keyword>
<feature type="region of interest" description="Disordered" evidence="14">
    <location>
        <begin position="209"/>
        <end position="234"/>
    </location>
</feature>
<dbReference type="Pfam" id="PF13432">
    <property type="entry name" value="TPR_16"/>
    <property type="match status" value="2"/>
</dbReference>
<dbReference type="Gene3D" id="1.25.40.10">
    <property type="entry name" value="Tetratricopeptide repeat domain"/>
    <property type="match status" value="2"/>
</dbReference>
<dbReference type="InterPro" id="IPR011990">
    <property type="entry name" value="TPR-like_helical_dom_sf"/>
</dbReference>
<evidence type="ECO:0000313" key="17">
    <source>
        <dbReference type="EMBL" id="BDG06848.1"/>
    </source>
</evidence>
<evidence type="ECO:0000256" key="14">
    <source>
        <dbReference type="SAM" id="MobiDB-lite"/>
    </source>
</evidence>
<evidence type="ECO:0000256" key="4">
    <source>
        <dbReference type="ARBA" id="ARBA00007882"/>
    </source>
</evidence>
<keyword evidence="11 15" id="KW-1133">Transmembrane helix</keyword>
<comment type="similarity">
    <text evidence="4">Belongs to the TMTC family.</text>
</comment>
<feature type="transmembrane region" description="Helical" evidence="15">
    <location>
        <begin position="244"/>
        <end position="264"/>
    </location>
</feature>
<dbReference type="EC" id="2.4.1.109" evidence="5"/>
<proteinExistence type="inferred from homology"/>
<feature type="repeat" description="TPR" evidence="13">
    <location>
        <begin position="538"/>
        <end position="571"/>
    </location>
</feature>
<evidence type="ECO:0000256" key="7">
    <source>
        <dbReference type="ARBA" id="ARBA00022692"/>
    </source>
</evidence>
<protein>
    <recommendedName>
        <fullName evidence="5">dolichyl-phosphate-mannose--protein mannosyltransferase</fullName>
        <ecNumber evidence="5">2.4.1.109</ecNumber>
    </recommendedName>
</protein>
<evidence type="ECO:0000256" key="2">
    <source>
        <dbReference type="ARBA" id="ARBA00004240"/>
    </source>
</evidence>
<dbReference type="PROSITE" id="PS50005">
    <property type="entry name" value="TPR"/>
    <property type="match status" value="2"/>
</dbReference>
<feature type="transmembrane region" description="Helical" evidence="15">
    <location>
        <begin position="91"/>
        <end position="110"/>
    </location>
</feature>
<evidence type="ECO:0000256" key="1">
    <source>
        <dbReference type="ARBA" id="ARBA00004141"/>
    </source>
</evidence>
<feature type="transmembrane region" description="Helical" evidence="15">
    <location>
        <begin position="358"/>
        <end position="379"/>
    </location>
</feature>
<keyword evidence="18" id="KW-1185">Reference proteome</keyword>
<evidence type="ECO:0000256" key="10">
    <source>
        <dbReference type="ARBA" id="ARBA00022824"/>
    </source>
</evidence>
<reference evidence="18" key="1">
    <citation type="journal article" date="2022" name="Int. J. Syst. Evol. Microbiol.">
        <title>Anaeromyxobacter oryzae sp. nov., Anaeromyxobacter diazotrophicus sp. nov. and Anaeromyxobacter paludicola sp. nov., isolated from paddy soils.</title>
        <authorList>
            <person name="Itoh H."/>
            <person name="Xu Z."/>
            <person name="Mise K."/>
            <person name="Masuda Y."/>
            <person name="Ushijima N."/>
            <person name="Hayakawa C."/>
            <person name="Shiratori Y."/>
            <person name="Senoo K."/>
        </authorList>
    </citation>
    <scope>NUCLEOTIDE SEQUENCE [LARGE SCALE GENOMIC DNA]</scope>
    <source>
        <strain evidence="18">Red232</strain>
    </source>
</reference>
<dbReference type="Pfam" id="PF08409">
    <property type="entry name" value="TMTC_DUF1736"/>
    <property type="match status" value="1"/>
</dbReference>
<feature type="repeat" description="TPR" evidence="13">
    <location>
        <begin position="470"/>
        <end position="503"/>
    </location>
</feature>
<feature type="transmembrane region" description="Helical" evidence="15">
    <location>
        <begin position="117"/>
        <end position="136"/>
    </location>
</feature>
<keyword evidence="6" id="KW-0808">Transferase</keyword>
<dbReference type="SMART" id="SM00028">
    <property type="entry name" value="TPR"/>
    <property type="match status" value="4"/>
</dbReference>
<organism evidence="17 18">
    <name type="scientific">Anaeromyxobacter oryzae</name>
    <dbReference type="NCBI Taxonomy" id="2918170"/>
    <lineage>
        <taxon>Bacteria</taxon>
        <taxon>Pseudomonadati</taxon>
        <taxon>Myxococcota</taxon>
        <taxon>Myxococcia</taxon>
        <taxon>Myxococcales</taxon>
        <taxon>Cystobacterineae</taxon>
        <taxon>Anaeromyxobacteraceae</taxon>
        <taxon>Anaeromyxobacter</taxon>
    </lineage>
</organism>
<evidence type="ECO:0000313" key="18">
    <source>
        <dbReference type="Proteomes" id="UP001162891"/>
    </source>
</evidence>
<feature type="domain" description="DUF1736" evidence="16">
    <location>
        <begin position="275"/>
        <end position="336"/>
    </location>
</feature>
<evidence type="ECO:0000256" key="11">
    <source>
        <dbReference type="ARBA" id="ARBA00022989"/>
    </source>
</evidence>
<keyword evidence="10" id="KW-0256">Endoplasmic reticulum</keyword>
<feature type="transmembrane region" description="Helical" evidence="15">
    <location>
        <begin position="425"/>
        <end position="450"/>
    </location>
</feature>
<comment type="subcellular location">
    <subcellularLocation>
        <location evidence="2">Endoplasmic reticulum</location>
    </subcellularLocation>
    <subcellularLocation>
        <location evidence="1">Membrane</location>
        <topology evidence="1">Multi-pass membrane protein</topology>
    </subcellularLocation>
</comment>
<dbReference type="PANTHER" id="PTHR44227">
    <property type="match status" value="1"/>
</dbReference>
<evidence type="ECO:0000256" key="6">
    <source>
        <dbReference type="ARBA" id="ARBA00022679"/>
    </source>
</evidence>
<dbReference type="EMBL" id="AP025591">
    <property type="protein sequence ID" value="BDG06848.1"/>
    <property type="molecule type" value="Genomic_DNA"/>
</dbReference>
<evidence type="ECO:0000256" key="9">
    <source>
        <dbReference type="ARBA" id="ARBA00022803"/>
    </source>
</evidence>
<feature type="transmembrane region" description="Helical" evidence="15">
    <location>
        <begin position="385"/>
        <end position="404"/>
    </location>
</feature>
<evidence type="ECO:0000259" key="16">
    <source>
        <dbReference type="Pfam" id="PF08409"/>
    </source>
</evidence>
<evidence type="ECO:0000256" key="15">
    <source>
        <dbReference type="SAM" id="Phobius"/>
    </source>
</evidence>
<dbReference type="InterPro" id="IPR013618">
    <property type="entry name" value="TMTC_DUF1736"/>
</dbReference>
<keyword evidence="7 15" id="KW-0812">Transmembrane</keyword>
<feature type="transmembrane region" description="Helical" evidence="15">
    <location>
        <begin position="328"/>
        <end position="346"/>
    </location>
</feature>
<dbReference type="Proteomes" id="UP001162891">
    <property type="component" value="Chromosome"/>
</dbReference>
<evidence type="ECO:0000256" key="8">
    <source>
        <dbReference type="ARBA" id="ARBA00022737"/>
    </source>
</evidence>
<dbReference type="RefSeq" id="WP_248357323.1">
    <property type="nucleotide sequence ID" value="NZ_AP025591.1"/>
</dbReference>
<dbReference type="InterPro" id="IPR052346">
    <property type="entry name" value="O-mannosyl-transferase_TMTC"/>
</dbReference>